<accession>A0A7L8EYE1</accession>
<feature type="transmembrane region" description="Helical" evidence="18">
    <location>
        <begin position="5"/>
        <end position="23"/>
    </location>
</feature>
<dbReference type="InterPro" id="IPR001750">
    <property type="entry name" value="ND/Mrp_TM"/>
</dbReference>
<dbReference type="PRINTS" id="PR01436">
    <property type="entry name" value="NADHDHGNASE2"/>
</dbReference>
<keyword evidence="12 18" id="KW-1133">Transmembrane helix</keyword>
<evidence type="ECO:0000259" key="19">
    <source>
        <dbReference type="Pfam" id="PF00361"/>
    </source>
</evidence>
<feature type="transmembrane region" description="Helical" evidence="18">
    <location>
        <begin position="189"/>
        <end position="211"/>
    </location>
</feature>
<gene>
    <name evidence="20" type="primary">ND2</name>
</gene>
<dbReference type="GO" id="GO:0008137">
    <property type="term" value="F:NADH dehydrogenase (ubiquinone) activity"/>
    <property type="evidence" value="ECO:0007669"/>
    <property type="project" value="UniProtKB-EC"/>
</dbReference>
<feature type="transmembrane region" description="Helical" evidence="18">
    <location>
        <begin position="262"/>
        <end position="289"/>
    </location>
</feature>
<name>A0A7L8EYE1_MONPH</name>
<keyword evidence="16 18" id="KW-0472">Membrane</keyword>
<comment type="similarity">
    <text evidence="3 18">Belongs to the complex I subunit 2 family.</text>
</comment>
<feature type="transmembrane region" description="Helical" evidence="18">
    <location>
        <begin position="309"/>
        <end position="325"/>
    </location>
</feature>
<evidence type="ECO:0000256" key="1">
    <source>
        <dbReference type="ARBA" id="ARBA00003257"/>
    </source>
</evidence>
<protein>
    <recommendedName>
        <fullName evidence="5 18">NADH-ubiquinone oxidoreductase chain 2</fullName>
        <ecNumber evidence="4 18">7.1.1.2</ecNumber>
    </recommendedName>
</protein>
<keyword evidence="6" id="KW-0813">Transport</keyword>
<keyword evidence="8 18" id="KW-0812">Transmembrane</keyword>
<keyword evidence="7 18" id="KW-0679">Respiratory chain</keyword>
<comment type="function">
    <text evidence="1">Core subunit of the mitochondrial membrane respiratory chain NADH dehydrogenase (Complex I) that is believed to belong to the minimal assembly required for catalysis. Complex I functions in the transfer of electrons from NADH to the respiratory chain. The immediate electron acceptor for the enzyme is believed to be ubiquinone.</text>
</comment>
<evidence type="ECO:0000256" key="16">
    <source>
        <dbReference type="ARBA" id="ARBA00023136"/>
    </source>
</evidence>
<keyword evidence="14 18" id="KW-0830">Ubiquinone</keyword>
<proteinExistence type="inferred from homology"/>
<dbReference type="RefSeq" id="YP_009945173.1">
    <property type="nucleotide sequence ID" value="NC_051486.1"/>
</dbReference>
<evidence type="ECO:0000256" key="8">
    <source>
        <dbReference type="ARBA" id="ARBA00022692"/>
    </source>
</evidence>
<evidence type="ECO:0000256" key="18">
    <source>
        <dbReference type="RuleBase" id="RU003403"/>
    </source>
</evidence>
<dbReference type="GeneID" id="60253703"/>
<keyword evidence="9 18" id="KW-0999">Mitochondrion inner membrane</keyword>
<feature type="transmembrane region" description="Helical" evidence="18">
    <location>
        <begin position="85"/>
        <end position="106"/>
    </location>
</feature>
<comment type="catalytic activity">
    <reaction evidence="17 18">
        <text>a ubiquinone + NADH + 5 H(+)(in) = a ubiquinol + NAD(+) + 4 H(+)(out)</text>
        <dbReference type="Rhea" id="RHEA:29091"/>
        <dbReference type="Rhea" id="RHEA-COMP:9565"/>
        <dbReference type="Rhea" id="RHEA-COMP:9566"/>
        <dbReference type="ChEBI" id="CHEBI:15378"/>
        <dbReference type="ChEBI" id="CHEBI:16389"/>
        <dbReference type="ChEBI" id="CHEBI:17976"/>
        <dbReference type="ChEBI" id="CHEBI:57540"/>
        <dbReference type="ChEBI" id="CHEBI:57945"/>
        <dbReference type="EC" id="7.1.1.2"/>
    </reaction>
</comment>
<dbReference type="GO" id="GO:0005743">
    <property type="term" value="C:mitochondrial inner membrane"/>
    <property type="evidence" value="ECO:0007669"/>
    <property type="project" value="UniProtKB-SubCell"/>
</dbReference>
<evidence type="ECO:0000256" key="9">
    <source>
        <dbReference type="ARBA" id="ARBA00022792"/>
    </source>
</evidence>
<feature type="domain" description="NADH:quinone oxidoreductase/Mrp antiporter transmembrane" evidence="19">
    <location>
        <begin position="25"/>
        <end position="270"/>
    </location>
</feature>
<evidence type="ECO:0000256" key="7">
    <source>
        <dbReference type="ARBA" id="ARBA00022660"/>
    </source>
</evidence>
<evidence type="ECO:0000256" key="13">
    <source>
        <dbReference type="ARBA" id="ARBA00023027"/>
    </source>
</evidence>
<evidence type="ECO:0000256" key="17">
    <source>
        <dbReference type="ARBA" id="ARBA00049551"/>
    </source>
</evidence>
<feature type="transmembrane region" description="Helical" evidence="18">
    <location>
        <begin position="29"/>
        <end position="46"/>
    </location>
</feature>
<keyword evidence="11 18" id="KW-0249">Electron transport</keyword>
<feature type="transmembrane region" description="Helical" evidence="18">
    <location>
        <begin position="55"/>
        <end position="79"/>
    </location>
</feature>
<evidence type="ECO:0000256" key="15">
    <source>
        <dbReference type="ARBA" id="ARBA00023128"/>
    </source>
</evidence>
<dbReference type="CTD" id="4536"/>
<comment type="subcellular location">
    <subcellularLocation>
        <location evidence="2 18">Mitochondrion inner membrane</location>
        <topology evidence="2 18">Multi-pass membrane protein</topology>
    </subcellularLocation>
</comment>
<reference evidence="20" key="1">
    <citation type="submission" date="2020-02" db="EMBL/GenBank/DDBJ databases">
        <title>Complete mitochondrial genome of the pharaoh ant, Monomorium pharaonis (Hymenoptera; Formicidae).</title>
        <authorList>
            <person name="Park J."/>
            <person name="Xi H."/>
            <person name="Park J."/>
        </authorList>
    </citation>
    <scope>NUCLEOTIDE SEQUENCE</scope>
</reference>
<comment type="function">
    <text evidence="18">Core subunit of the mitochondrial membrane respiratory chain NADH dehydrogenase (Complex I) which catalyzes electron transfer from NADH through the respiratory chain, using ubiquinone as an electron acceptor. Essential for the catalytic activity and assembly of complex I.</text>
</comment>
<dbReference type="EC" id="7.1.1.2" evidence="4 18"/>
<sequence>MISLFFKFFIMMNLSMITSMTLFFNDLMIIWFFMEIMNFLFMYVLINSMKNKKMIFFYFLIQIIPSFSIIFTLILNNIIIFNNFLYIFLLMGLLMKLSIPPFHLWLPIMSKHMSWYSLFILLTIMKIPPFYMMSLIYINNLLIYFITILSSIIPPFMLLNLYNIKMILSYSSINQSGWMVILISLKNIIWLKYFLFYSLTLMNIFIIMTYFKLFSNYSFNNMKISLNMLNLIFIFNLAGMPPFSFFYMKWYSMFTFILYSNYFIMFIMLMISSLFMLFIYTNMLIYTMFLFKFKSKMLNYNNPPLSMKTYLILFMNSLLSLILFII</sequence>
<evidence type="ECO:0000256" key="6">
    <source>
        <dbReference type="ARBA" id="ARBA00022448"/>
    </source>
</evidence>
<organism evidence="20">
    <name type="scientific">Monomorium pharaonis</name>
    <name type="common">Pharaoh ant</name>
    <dbReference type="NCBI Taxonomy" id="307658"/>
    <lineage>
        <taxon>Eukaryota</taxon>
        <taxon>Metazoa</taxon>
        <taxon>Ecdysozoa</taxon>
        <taxon>Arthropoda</taxon>
        <taxon>Hexapoda</taxon>
        <taxon>Insecta</taxon>
        <taxon>Pterygota</taxon>
        <taxon>Neoptera</taxon>
        <taxon>Endopterygota</taxon>
        <taxon>Hymenoptera</taxon>
        <taxon>Apocrita</taxon>
        <taxon>Aculeata</taxon>
        <taxon>Formicoidea</taxon>
        <taxon>Formicidae</taxon>
        <taxon>Myrmicinae</taxon>
        <taxon>Monomorium</taxon>
    </lineage>
</organism>
<evidence type="ECO:0000256" key="14">
    <source>
        <dbReference type="ARBA" id="ARBA00023075"/>
    </source>
</evidence>
<geneLocation type="mitochondrion" evidence="20"/>
<evidence type="ECO:0000256" key="12">
    <source>
        <dbReference type="ARBA" id="ARBA00022989"/>
    </source>
</evidence>
<dbReference type="InterPro" id="IPR003917">
    <property type="entry name" value="NADH_UbQ_OxRdtase_chain2"/>
</dbReference>
<keyword evidence="10 18" id="KW-1278">Translocase</keyword>
<feature type="transmembrane region" description="Helical" evidence="18">
    <location>
        <begin position="118"/>
        <end position="137"/>
    </location>
</feature>
<keyword evidence="13 18" id="KW-0520">NAD</keyword>
<dbReference type="Pfam" id="PF00361">
    <property type="entry name" value="Proton_antipo_M"/>
    <property type="match status" value="1"/>
</dbReference>
<dbReference type="EMBL" id="MT038041">
    <property type="protein sequence ID" value="QOE17529.1"/>
    <property type="molecule type" value="Genomic_DNA"/>
</dbReference>
<evidence type="ECO:0000256" key="4">
    <source>
        <dbReference type="ARBA" id="ARBA00012944"/>
    </source>
</evidence>
<evidence type="ECO:0000256" key="5">
    <source>
        <dbReference type="ARBA" id="ARBA00021008"/>
    </source>
</evidence>
<feature type="transmembrane region" description="Helical" evidence="18">
    <location>
        <begin position="143"/>
        <end position="162"/>
    </location>
</feature>
<dbReference type="AlphaFoldDB" id="A0A7L8EYE1"/>
<dbReference type="PANTHER" id="PTHR46552">
    <property type="entry name" value="NADH-UBIQUINONE OXIDOREDUCTASE CHAIN 2"/>
    <property type="match status" value="1"/>
</dbReference>
<dbReference type="GO" id="GO:0006120">
    <property type="term" value="P:mitochondrial electron transport, NADH to ubiquinone"/>
    <property type="evidence" value="ECO:0007669"/>
    <property type="project" value="InterPro"/>
</dbReference>
<evidence type="ECO:0000256" key="11">
    <source>
        <dbReference type="ARBA" id="ARBA00022982"/>
    </source>
</evidence>
<dbReference type="InterPro" id="IPR050175">
    <property type="entry name" value="Complex_I_Subunit_2"/>
</dbReference>
<evidence type="ECO:0000313" key="20">
    <source>
        <dbReference type="EMBL" id="QOE17529.1"/>
    </source>
</evidence>
<evidence type="ECO:0000256" key="2">
    <source>
        <dbReference type="ARBA" id="ARBA00004448"/>
    </source>
</evidence>
<feature type="transmembrane region" description="Helical" evidence="18">
    <location>
        <begin position="231"/>
        <end position="250"/>
    </location>
</feature>
<evidence type="ECO:0000256" key="10">
    <source>
        <dbReference type="ARBA" id="ARBA00022967"/>
    </source>
</evidence>
<keyword evidence="15 18" id="KW-0496">Mitochondrion</keyword>
<dbReference type="PANTHER" id="PTHR46552:SF1">
    <property type="entry name" value="NADH-UBIQUINONE OXIDOREDUCTASE CHAIN 2"/>
    <property type="match status" value="1"/>
</dbReference>
<evidence type="ECO:0000256" key="3">
    <source>
        <dbReference type="ARBA" id="ARBA00007012"/>
    </source>
</evidence>